<dbReference type="EMBL" id="CP152380">
    <property type="protein sequence ID" value="XAF55777.1"/>
    <property type="molecule type" value="Genomic_DNA"/>
</dbReference>
<proteinExistence type="predicted"/>
<organism evidence="1 2">
    <name type="scientific">Marinobacter alkaliphilus</name>
    <dbReference type="NCBI Taxonomy" id="254719"/>
    <lineage>
        <taxon>Bacteria</taxon>
        <taxon>Pseudomonadati</taxon>
        <taxon>Pseudomonadota</taxon>
        <taxon>Gammaproteobacteria</taxon>
        <taxon>Pseudomonadales</taxon>
        <taxon>Marinobacteraceae</taxon>
        <taxon>Marinobacter</taxon>
    </lineage>
</organism>
<evidence type="ECO:0000313" key="2">
    <source>
        <dbReference type="Proteomes" id="UP001445268"/>
    </source>
</evidence>
<dbReference type="RefSeq" id="WP_342632506.1">
    <property type="nucleotide sequence ID" value="NZ_CP152380.1"/>
</dbReference>
<dbReference type="Proteomes" id="UP001445268">
    <property type="component" value="Chromosome"/>
</dbReference>
<accession>A0ABZ3E7V4</accession>
<reference evidence="1 2" key="1">
    <citation type="submission" date="2024-04" db="EMBL/GenBank/DDBJ databases">
        <title>Marinobacter sp. SBY-1.</title>
        <authorList>
            <person name="Pan C."/>
        </authorList>
    </citation>
    <scope>NUCLEOTIDE SEQUENCE [LARGE SCALE GENOMIC DNA]</scope>
    <source>
        <strain evidence="1 2">SBY-1</strain>
    </source>
</reference>
<evidence type="ECO:0000313" key="1">
    <source>
        <dbReference type="EMBL" id="XAF55777.1"/>
    </source>
</evidence>
<sequence>MKETVGQKLLTMLQAQHNGCSLYALHHILCVSDANVYQIAKGERHMATDTILIACDCLGIDARPWLIQAEIDTCKSPKRRQILYRILDELNTPEGRAIAGLFLFLVAGDFGGF</sequence>
<keyword evidence="2" id="KW-1185">Reference proteome</keyword>
<protein>
    <recommendedName>
        <fullName evidence="3">HTH cro/C1-type domain-containing protein</fullName>
    </recommendedName>
</protein>
<evidence type="ECO:0008006" key="3">
    <source>
        <dbReference type="Google" id="ProtNLM"/>
    </source>
</evidence>
<gene>
    <name evidence="1" type="ORF">AAGT77_09640</name>
</gene>
<name>A0ABZ3E7V4_9GAMM</name>